<accession>A0A820QI41</accession>
<dbReference type="Proteomes" id="UP000663881">
    <property type="component" value="Unassembled WGS sequence"/>
</dbReference>
<dbReference type="AlphaFoldDB" id="A0A820QI41"/>
<name>A0A820QI41_9BILA</name>
<comment type="caution">
    <text evidence="1">The sequence shown here is derived from an EMBL/GenBank/DDBJ whole genome shotgun (WGS) entry which is preliminary data.</text>
</comment>
<reference evidence="1" key="1">
    <citation type="submission" date="2021-02" db="EMBL/GenBank/DDBJ databases">
        <authorList>
            <person name="Nowell W R."/>
        </authorList>
    </citation>
    <scope>NUCLEOTIDE SEQUENCE</scope>
</reference>
<sequence length="43" mass="4961">KSTLKLAKSNDECHHHNKVNILILQPYPKTIFDEQCPTAEILE</sequence>
<dbReference type="EMBL" id="CAJOAY010030818">
    <property type="protein sequence ID" value="CAF4421627.1"/>
    <property type="molecule type" value="Genomic_DNA"/>
</dbReference>
<protein>
    <submittedName>
        <fullName evidence="1">Uncharacterized protein</fullName>
    </submittedName>
</protein>
<evidence type="ECO:0000313" key="2">
    <source>
        <dbReference type="Proteomes" id="UP000663881"/>
    </source>
</evidence>
<feature type="non-terminal residue" evidence="1">
    <location>
        <position position="1"/>
    </location>
</feature>
<organism evidence="1 2">
    <name type="scientific">Adineta steineri</name>
    <dbReference type="NCBI Taxonomy" id="433720"/>
    <lineage>
        <taxon>Eukaryota</taxon>
        <taxon>Metazoa</taxon>
        <taxon>Spiralia</taxon>
        <taxon>Gnathifera</taxon>
        <taxon>Rotifera</taxon>
        <taxon>Eurotatoria</taxon>
        <taxon>Bdelloidea</taxon>
        <taxon>Adinetida</taxon>
        <taxon>Adinetidae</taxon>
        <taxon>Adineta</taxon>
    </lineage>
</organism>
<gene>
    <name evidence="1" type="ORF">OKA104_LOCUS52554</name>
</gene>
<proteinExistence type="predicted"/>
<evidence type="ECO:0000313" key="1">
    <source>
        <dbReference type="EMBL" id="CAF4421627.1"/>
    </source>
</evidence>